<dbReference type="SMART" id="SM00347">
    <property type="entry name" value="HTH_MARR"/>
    <property type="match status" value="1"/>
</dbReference>
<sequence length="167" mass="18534">MTNPDQRLLMEVGREVGGRFSTAVVLFHSAVAARVGLNVTDYKCADILFRTGPTHPGHLAELTGMSTAATAQVLARLERAGLIRREPDPTDRRRTVVHPITDSDTYRELSRIFADFGSRVAAVMSRYDEATLRVIADFVADMTETLETEAVRLRTRTVHQGPATPRR</sequence>
<dbReference type="InterPro" id="IPR036390">
    <property type="entry name" value="WH_DNA-bd_sf"/>
</dbReference>
<dbReference type="CDD" id="cd00090">
    <property type="entry name" value="HTH_ARSR"/>
    <property type="match status" value="1"/>
</dbReference>
<dbReference type="InterPro" id="IPR011991">
    <property type="entry name" value="ArsR-like_HTH"/>
</dbReference>
<reference evidence="2 3" key="1">
    <citation type="submission" date="2019-06" db="EMBL/GenBank/DDBJ databases">
        <title>Sequencing the genomes of 1000 actinobacteria strains.</title>
        <authorList>
            <person name="Klenk H.-P."/>
        </authorList>
    </citation>
    <scope>NUCLEOTIDE SEQUENCE [LARGE SCALE GENOMIC DNA]</scope>
    <source>
        <strain evidence="2 3">DSM 43186</strain>
    </source>
</reference>
<keyword evidence="2" id="KW-0238">DNA-binding</keyword>
<dbReference type="InterPro" id="IPR000835">
    <property type="entry name" value="HTH_MarR-typ"/>
</dbReference>
<dbReference type="GO" id="GO:0003700">
    <property type="term" value="F:DNA-binding transcription factor activity"/>
    <property type="evidence" value="ECO:0007669"/>
    <property type="project" value="InterPro"/>
</dbReference>
<dbReference type="Gene3D" id="1.10.10.10">
    <property type="entry name" value="Winged helix-like DNA-binding domain superfamily/Winged helix DNA-binding domain"/>
    <property type="match status" value="1"/>
</dbReference>
<dbReference type="PANTHER" id="PTHR33164:SF106">
    <property type="entry name" value="TRANSCRIPTIONAL REGULATORY PROTEIN"/>
    <property type="match status" value="1"/>
</dbReference>
<dbReference type="AlphaFoldDB" id="A0A543IX09"/>
<accession>A0A543IX09</accession>
<dbReference type="Proteomes" id="UP000319213">
    <property type="component" value="Unassembled WGS sequence"/>
</dbReference>
<dbReference type="PANTHER" id="PTHR33164">
    <property type="entry name" value="TRANSCRIPTIONAL REGULATOR, MARR FAMILY"/>
    <property type="match status" value="1"/>
</dbReference>
<dbReference type="InterPro" id="IPR036388">
    <property type="entry name" value="WH-like_DNA-bd_sf"/>
</dbReference>
<dbReference type="RefSeq" id="WP_170198778.1">
    <property type="nucleotide sequence ID" value="NZ_BMPV01000007.1"/>
</dbReference>
<dbReference type="InterPro" id="IPR039422">
    <property type="entry name" value="MarR/SlyA-like"/>
</dbReference>
<organism evidence="2 3">
    <name type="scientific">Thermopolyspora flexuosa</name>
    <dbReference type="NCBI Taxonomy" id="103836"/>
    <lineage>
        <taxon>Bacteria</taxon>
        <taxon>Bacillati</taxon>
        <taxon>Actinomycetota</taxon>
        <taxon>Actinomycetes</taxon>
        <taxon>Streptosporangiales</taxon>
        <taxon>Streptosporangiaceae</taxon>
        <taxon>Thermopolyspora</taxon>
    </lineage>
</organism>
<dbReference type="GO" id="GO:0006950">
    <property type="term" value="P:response to stress"/>
    <property type="evidence" value="ECO:0007669"/>
    <property type="project" value="TreeGrafter"/>
</dbReference>
<gene>
    <name evidence="2" type="ORF">FHX40_1809</name>
</gene>
<evidence type="ECO:0000259" key="1">
    <source>
        <dbReference type="SMART" id="SM00347"/>
    </source>
</evidence>
<comment type="caution">
    <text evidence="2">The sequence shown here is derived from an EMBL/GenBank/DDBJ whole genome shotgun (WGS) entry which is preliminary data.</text>
</comment>
<dbReference type="Pfam" id="PF01047">
    <property type="entry name" value="MarR"/>
    <property type="match status" value="1"/>
</dbReference>
<protein>
    <submittedName>
        <fullName evidence="2">DNA-binding MarR family transcriptional regulator</fullName>
    </submittedName>
</protein>
<feature type="domain" description="HTH marR-type" evidence="1">
    <location>
        <begin position="30"/>
        <end position="132"/>
    </location>
</feature>
<dbReference type="SUPFAM" id="SSF46785">
    <property type="entry name" value="Winged helix' DNA-binding domain"/>
    <property type="match status" value="1"/>
</dbReference>
<proteinExistence type="predicted"/>
<keyword evidence="3" id="KW-1185">Reference proteome</keyword>
<dbReference type="GO" id="GO:0003677">
    <property type="term" value="F:DNA binding"/>
    <property type="evidence" value="ECO:0007669"/>
    <property type="project" value="UniProtKB-KW"/>
</dbReference>
<name>A0A543IX09_9ACTN</name>
<evidence type="ECO:0000313" key="2">
    <source>
        <dbReference type="EMBL" id="TQM75110.1"/>
    </source>
</evidence>
<dbReference type="EMBL" id="VFPQ01000001">
    <property type="protein sequence ID" value="TQM75110.1"/>
    <property type="molecule type" value="Genomic_DNA"/>
</dbReference>
<evidence type="ECO:0000313" key="3">
    <source>
        <dbReference type="Proteomes" id="UP000319213"/>
    </source>
</evidence>